<comment type="caution">
    <text evidence="2">The sequence shown here is derived from an EMBL/GenBank/DDBJ whole genome shotgun (WGS) entry which is preliminary data.</text>
</comment>
<dbReference type="Proteomes" id="UP000308707">
    <property type="component" value="Unassembled WGS sequence"/>
</dbReference>
<gene>
    <name evidence="2" type="ORF">FCE95_16020</name>
</gene>
<evidence type="ECO:0000313" key="3">
    <source>
        <dbReference type="Proteomes" id="UP000308707"/>
    </source>
</evidence>
<organism evidence="2 3">
    <name type="scientific">Luteimonas gilva</name>
    <dbReference type="NCBI Taxonomy" id="2572684"/>
    <lineage>
        <taxon>Bacteria</taxon>
        <taxon>Pseudomonadati</taxon>
        <taxon>Pseudomonadota</taxon>
        <taxon>Gammaproteobacteria</taxon>
        <taxon>Lysobacterales</taxon>
        <taxon>Lysobacteraceae</taxon>
        <taxon>Luteimonas</taxon>
    </lineage>
</organism>
<dbReference type="InterPro" id="IPR041581">
    <property type="entry name" value="Glyoxalase_6"/>
</dbReference>
<dbReference type="PANTHER" id="PTHR35908:SF1">
    <property type="entry name" value="CONSERVED PROTEIN"/>
    <property type="match status" value="1"/>
</dbReference>
<proteinExistence type="predicted"/>
<protein>
    <submittedName>
        <fullName evidence="2">VOC family protein</fullName>
    </submittedName>
</protein>
<accession>A0A4U5JTD4</accession>
<evidence type="ECO:0000259" key="1">
    <source>
        <dbReference type="PROSITE" id="PS51819"/>
    </source>
</evidence>
<evidence type="ECO:0000313" key="2">
    <source>
        <dbReference type="EMBL" id="TKR29629.1"/>
    </source>
</evidence>
<dbReference type="InterPro" id="IPR029068">
    <property type="entry name" value="Glyas_Bleomycin-R_OHBP_Dase"/>
</dbReference>
<dbReference type="EMBL" id="SZUA01000003">
    <property type="protein sequence ID" value="TKR29629.1"/>
    <property type="molecule type" value="Genomic_DNA"/>
</dbReference>
<dbReference type="AlphaFoldDB" id="A0A4U5JTD4"/>
<sequence>MHRSRLSTLVVDCQTDDLDAAVAFWSAALGKRVKSADVDGDGLYAEFEAADDEPIVLLQKVEHPSRVHLDIESDDIDAEAARLEKLGAKKIGFVKRWWVMEAPTGHRFCIVRPQRESFGPHTNTWED</sequence>
<dbReference type="OrthoDB" id="69243at2"/>
<dbReference type="CDD" id="cd06587">
    <property type="entry name" value="VOC"/>
    <property type="match status" value="1"/>
</dbReference>
<reference evidence="2 3" key="1">
    <citation type="submission" date="2019-04" db="EMBL/GenBank/DDBJ databases">
        <title>Reference strain of H23.</title>
        <authorList>
            <person name="Luo X."/>
        </authorList>
    </citation>
    <scope>NUCLEOTIDE SEQUENCE [LARGE SCALE GENOMIC DNA]</scope>
    <source>
        <strain evidence="2 3">H23</strain>
    </source>
</reference>
<dbReference type="RefSeq" id="WP_137268032.1">
    <property type="nucleotide sequence ID" value="NZ_SZUA01000003.1"/>
</dbReference>
<dbReference type="PROSITE" id="PS51819">
    <property type="entry name" value="VOC"/>
    <property type="match status" value="1"/>
</dbReference>
<dbReference type="InterPro" id="IPR037523">
    <property type="entry name" value="VOC_core"/>
</dbReference>
<dbReference type="SUPFAM" id="SSF54593">
    <property type="entry name" value="Glyoxalase/Bleomycin resistance protein/Dihydroxybiphenyl dioxygenase"/>
    <property type="match status" value="1"/>
</dbReference>
<dbReference type="PANTHER" id="PTHR35908">
    <property type="entry name" value="HYPOTHETICAL FUSION PROTEIN"/>
    <property type="match status" value="1"/>
</dbReference>
<name>A0A4U5JTD4_9GAMM</name>
<dbReference type="Pfam" id="PF18029">
    <property type="entry name" value="Glyoxalase_6"/>
    <property type="match status" value="1"/>
</dbReference>
<feature type="domain" description="VOC" evidence="1">
    <location>
        <begin position="5"/>
        <end position="127"/>
    </location>
</feature>
<keyword evidence="3" id="KW-1185">Reference proteome</keyword>
<dbReference type="Gene3D" id="3.10.180.10">
    <property type="entry name" value="2,3-Dihydroxybiphenyl 1,2-Dioxygenase, domain 1"/>
    <property type="match status" value="1"/>
</dbReference>